<dbReference type="Proteomes" id="UP000694864">
    <property type="component" value="Chromosome 15"/>
</dbReference>
<reference evidence="2" key="1">
    <citation type="journal article" date="2014" name="Nat. Commun.">
        <title>The emerging biofuel crop Camelina sativa retains a highly undifferentiated hexaploid genome structure.</title>
        <authorList>
            <person name="Kagale S."/>
            <person name="Koh C."/>
            <person name="Nixon J."/>
            <person name="Bollina V."/>
            <person name="Clarke W.E."/>
            <person name="Tuteja R."/>
            <person name="Spillane C."/>
            <person name="Robinson S.J."/>
            <person name="Links M.G."/>
            <person name="Clarke C."/>
            <person name="Higgins E.E."/>
            <person name="Huebert T."/>
            <person name="Sharpe A.G."/>
            <person name="Parkin I.A."/>
        </authorList>
    </citation>
    <scope>NUCLEOTIDE SEQUENCE [LARGE SCALE GENOMIC DNA]</scope>
    <source>
        <strain evidence="2">cv. DH55</strain>
    </source>
</reference>
<dbReference type="RefSeq" id="XP_019092258.1">
    <property type="nucleotide sequence ID" value="XM_019236713.1"/>
</dbReference>
<feature type="domain" description="MATH" evidence="1">
    <location>
        <begin position="121"/>
        <end position="247"/>
    </location>
</feature>
<keyword evidence="2" id="KW-1185">Reference proteome</keyword>
<dbReference type="GeneID" id="104748422"/>
<reference evidence="3" key="2">
    <citation type="submission" date="2025-08" db="UniProtKB">
        <authorList>
            <consortium name="RefSeq"/>
        </authorList>
    </citation>
    <scope>IDENTIFICATION</scope>
    <source>
        <tissue evidence="3">Leaf</tissue>
    </source>
</reference>
<dbReference type="PANTHER" id="PTHR46162:SF47">
    <property type="entry name" value="TRAF-LIKE FAMILY PROTEIN-RELATED"/>
    <property type="match status" value="1"/>
</dbReference>
<sequence>METENDPIPQREQQRRWKWIYFNVCTNLLITPPYEVFADLRFFVFNKTENKYYTIQYVDSKLFNTIRTVWGLAQVLPLDTFNDPNNGYIFGGDQCEFGVDVIVSTPPTNWEIHSLHEELSQPKFSWTVKNFSALKENVKESCNFSMGGRKWVLKLYPKGNVASVEGKWLSLYLHLAQCEKLRESEKIFVQAQLRILDPRGSNHFTNNVIASWHNSSNLGWGFQKFMSLAEPPKAYLDKDTLNVEIEFEVVSEAEYSSSMI</sequence>
<name>A0ABM1QZS0_CAMSA</name>
<dbReference type="Pfam" id="PF22486">
    <property type="entry name" value="MATH_2"/>
    <property type="match status" value="1"/>
</dbReference>
<dbReference type="InterPro" id="IPR008974">
    <property type="entry name" value="TRAF-like"/>
</dbReference>
<dbReference type="Gene3D" id="2.60.210.10">
    <property type="entry name" value="Apoptosis, Tumor Necrosis Factor Receptor Associated Protein 2, Chain A"/>
    <property type="match status" value="2"/>
</dbReference>
<evidence type="ECO:0000313" key="3">
    <source>
        <dbReference type="RefSeq" id="XP_019092258.1"/>
    </source>
</evidence>
<dbReference type="CDD" id="cd00121">
    <property type="entry name" value="MATH"/>
    <property type="match status" value="1"/>
</dbReference>
<gene>
    <name evidence="3" type="primary">LOC104748422</name>
</gene>
<dbReference type="SUPFAM" id="SSF49599">
    <property type="entry name" value="TRAF domain-like"/>
    <property type="match status" value="2"/>
</dbReference>
<dbReference type="PROSITE" id="PS50144">
    <property type="entry name" value="MATH"/>
    <property type="match status" value="1"/>
</dbReference>
<dbReference type="PANTHER" id="PTHR46162">
    <property type="entry name" value="TRAF-LIKE FAMILY PROTEIN"/>
    <property type="match status" value="1"/>
</dbReference>
<dbReference type="SMART" id="SM00061">
    <property type="entry name" value="MATH"/>
    <property type="match status" value="1"/>
</dbReference>
<protein>
    <submittedName>
        <fullName evidence="3">Ubiquitin carboxyl-terminal hydrolase 12-like</fullName>
    </submittedName>
</protein>
<evidence type="ECO:0000259" key="1">
    <source>
        <dbReference type="PROSITE" id="PS50144"/>
    </source>
</evidence>
<proteinExistence type="predicted"/>
<accession>A0ABM1QZS0</accession>
<organism evidence="2 3">
    <name type="scientific">Camelina sativa</name>
    <name type="common">False flax</name>
    <name type="synonym">Myagrum sativum</name>
    <dbReference type="NCBI Taxonomy" id="90675"/>
    <lineage>
        <taxon>Eukaryota</taxon>
        <taxon>Viridiplantae</taxon>
        <taxon>Streptophyta</taxon>
        <taxon>Embryophyta</taxon>
        <taxon>Tracheophyta</taxon>
        <taxon>Spermatophyta</taxon>
        <taxon>Magnoliopsida</taxon>
        <taxon>eudicotyledons</taxon>
        <taxon>Gunneridae</taxon>
        <taxon>Pentapetalae</taxon>
        <taxon>rosids</taxon>
        <taxon>malvids</taxon>
        <taxon>Brassicales</taxon>
        <taxon>Brassicaceae</taxon>
        <taxon>Camelineae</taxon>
        <taxon>Camelina</taxon>
    </lineage>
</organism>
<evidence type="ECO:0000313" key="2">
    <source>
        <dbReference type="Proteomes" id="UP000694864"/>
    </source>
</evidence>
<dbReference type="InterPro" id="IPR002083">
    <property type="entry name" value="MATH/TRAF_dom"/>
</dbReference>